<dbReference type="EC" id="3.6.1.1" evidence="2"/>
<keyword evidence="3" id="KW-0963">Cytoplasm</keyword>
<dbReference type="GO" id="GO:0005737">
    <property type="term" value="C:cytoplasm"/>
    <property type="evidence" value="ECO:0007669"/>
    <property type="project" value="InterPro"/>
</dbReference>
<evidence type="ECO:0000256" key="3">
    <source>
        <dbReference type="ARBA" id="ARBA00022490"/>
    </source>
</evidence>
<evidence type="ECO:0000256" key="2">
    <source>
        <dbReference type="ARBA" id="ARBA00012146"/>
    </source>
</evidence>
<dbReference type="SUPFAM" id="SSF50324">
    <property type="entry name" value="Inorganic pyrophosphatase"/>
    <property type="match status" value="1"/>
</dbReference>
<evidence type="ECO:0000256" key="5">
    <source>
        <dbReference type="ARBA" id="ARBA00022801"/>
    </source>
</evidence>
<keyword evidence="4" id="KW-0479">Metal-binding</keyword>
<evidence type="ECO:0000256" key="4">
    <source>
        <dbReference type="ARBA" id="ARBA00022723"/>
    </source>
</evidence>
<evidence type="ECO:0000256" key="1">
    <source>
        <dbReference type="ARBA" id="ARBA00001946"/>
    </source>
</evidence>
<dbReference type="InterPro" id="IPR036649">
    <property type="entry name" value="Pyrophosphatase_sf"/>
</dbReference>
<dbReference type="Gene3D" id="3.90.80.10">
    <property type="entry name" value="Inorganic pyrophosphatase"/>
    <property type="match status" value="1"/>
</dbReference>
<dbReference type="NCBIfam" id="NF002317">
    <property type="entry name" value="PRK01250.1"/>
    <property type="match status" value="1"/>
</dbReference>
<comment type="cofactor">
    <cofactor evidence="1">
        <name>Mg(2+)</name>
        <dbReference type="ChEBI" id="CHEBI:18420"/>
    </cofactor>
</comment>
<proteinExistence type="inferred from homology"/>
<name>A0A1W1E5D3_9ZZZZ</name>
<dbReference type="GO" id="GO:0006796">
    <property type="term" value="P:phosphate-containing compound metabolic process"/>
    <property type="evidence" value="ECO:0007669"/>
    <property type="project" value="InterPro"/>
</dbReference>
<dbReference type="CDD" id="cd00412">
    <property type="entry name" value="pyrophosphatase"/>
    <property type="match status" value="1"/>
</dbReference>
<keyword evidence="6" id="KW-0460">Magnesium</keyword>
<protein>
    <recommendedName>
        <fullName evidence="7">Inorganic pyrophosphatase</fullName>
        <ecNumber evidence="2">3.6.1.1</ecNumber>
    </recommendedName>
</protein>
<accession>A0A1W1E5D3</accession>
<dbReference type="AlphaFoldDB" id="A0A1W1E5D3"/>
<dbReference type="Pfam" id="PF00719">
    <property type="entry name" value="Pyrophosphatase"/>
    <property type="match status" value="1"/>
</dbReference>
<dbReference type="HAMAP" id="MF_00209">
    <property type="entry name" value="Inorganic_PPase"/>
    <property type="match status" value="1"/>
</dbReference>
<keyword evidence="5 9" id="KW-0378">Hydrolase</keyword>
<reference evidence="9" key="1">
    <citation type="submission" date="2016-10" db="EMBL/GenBank/DDBJ databases">
        <authorList>
            <person name="de Groot N.N."/>
        </authorList>
    </citation>
    <scope>NUCLEOTIDE SEQUENCE</scope>
</reference>
<evidence type="ECO:0000256" key="7">
    <source>
        <dbReference type="ARBA" id="ARBA00040300"/>
    </source>
</evidence>
<organism evidence="9">
    <name type="scientific">hydrothermal vent metagenome</name>
    <dbReference type="NCBI Taxonomy" id="652676"/>
    <lineage>
        <taxon>unclassified sequences</taxon>
        <taxon>metagenomes</taxon>
        <taxon>ecological metagenomes</taxon>
    </lineage>
</organism>
<dbReference type="PANTHER" id="PTHR10286">
    <property type="entry name" value="INORGANIC PYROPHOSPHATASE"/>
    <property type="match status" value="1"/>
</dbReference>
<dbReference type="InterPro" id="IPR008162">
    <property type="entry name" value="Pyrophosphatase"/>
</dbReference>
<evidence type="ECO:0000313" key="9">
    <source>
        <dbReference type="EMBL" id="SFV89140.1"/>
    </source>
</evidence>
<dbReference type="GO" id="GO:0000287">
    <property type="term" value="F:magnesium ion binding"/>
    <property type="evidence" value="ECO:0007669"/>
    <property type="project" value="InterPro"/>
</dbReference>
<dbReference type="GO" id="GO:0004427">
    <property type="term" value="F:inorganic diphosphate phosphatase activity"/>
    <property type="evidence" value="ECO:0007669"/>
    <property type="project" value="UniProtKB-EC"/>
</dbReference>
<comment type="catalytic activity">
    <reaction evidence="8">
        <text>diphosphate + H2O = 2 phosphate + H(+)</text>
        <dbReference type="Rhea" id="RHEA:24576"/>
        <dbReference type="ChEBI" id="CHEBI:15377"/>
        <dbReference type="ChEBI" id="CHEBI:15378"/>
        <dbReference type="ChEBI" id="CHEBI:33019"/>
        <dbReference type="ChEBI" id="CHEBI:43474"/>
        <dbReference type="EC" id="3.6.1.1"/>
    </reaction>
</comment>
<sequence length="183" mass="20436">MQNSLKPVSAGNVPDEINVIIEIPANSSPVKYEIDKQTGAMFVDRFISTPMFYPCNYGFVPDTLSDDGDPADVLVITPYPLIHDSVITARPVGVLRMTDEEGQDYKILAVPTDKLCKSYADIKDISDVNSVLKDQIEHFFTYYKDLDKEKWVKIDGWGGVEEAKQELQASANAYQTHLLNSAN</sequence>
<evidence type="ECO:0000256" key="6">
    <source>
        <dbReference type="ARBA" id="ARBA00022842"/>
    </source>
</evidence>
<dbReference type="FunFam" id="3.90.80.10:FF:000003">
    <property type="entry name" value="Inorganic pyrophosphatase"/>
    <property type="match status" value="1"/>
</dbReference>
<evidence type="ECO:0000256" key="8">
    <source>
        <dbReference type="ARBA" id="ARBA00047820"/>
    </source>
</evidence>
<gene>
    <name evidence="9" type="ORF">MNB_SUP05-SYMBIONT-7-627</name>
</gene>
<dbReference type="EMBL" id="FPIA01000124">
    <property type="protein sequence ID" value="SFV89140.1"/>
    <property type="molecule type" value="Genomic_DNA"/>
</dbReference>